<proteinExistence type="predicted"/>
<protein>
    <submittedName>
        <fullName evidence="2">Uncharacterized protein</fullName>
    </submittedName>
</protein>
<sequence>MSDATHNHDSQEPIEQNPAGEGAGQQSESPLGAPFTGASVWMRDAMVHGYRLMAVYEHLRRAVDWMAAEVEDQHHQLECHPDTWVDERILAATIDLTAAITAERDEAAEVVCTIFGEKAFKTGKVHKTFYEVSQTLLDNTRDTRNPRSGGEA</sequence>
<gene>
    <name evidence="2" type="ORF">HEB94_003268</name>
</gene>
<dbReference type="EMBL" id="JADBEM010000001">
    <property type="protein sequence ID" value="MBE1606420.1"/>
    <property type="molecule type" value="Genomic_DNA"/>
</dbReference>
<evidence type="ECO:0000313" key="2">
    <source>
        <dbReference type="EMBL" id="MBE1606420.1"/>
    </source>
</evidence>
<keyword evidence="3" id="KW-1185">Reference proteome</keyword>
<evidence type="ECO:0000313" key="3">
    <source>
        <dbReference type="Proteomes" id="UP000638648"/>
    </source>
</evidence>
<dbReference type="Proteomes" id="UP000638648">
    <property type="component" value="Unassembled WGS sequence"/>
</dbReference>
<accession>A0A927RBT8</accession>
<name>A0A927RBT8_9ACTN</name>
<evidence type="ECO:0000256" key="1">
    <source>
        <dbReference type="SAM" id="MobiDB-lite"/>
    </source>
</evidence>
<dbReference type="RefSeq" id="WP_192750553.1">
    <property type="nucleotide sequence ID" value="NZ_BAABJL010000245.1"/>
</dbReference>
<dbReference type="AlphaFoldDB" id="A0A927RBT8"/>
<organism evidence="2 3">
    <name type="scientific">Actinopolymorpha pittospori</name>
    <dbReference type="NCBI Taxonomy" id="648752"/>
    <lineage>
        <taxon>Bacteria</taxon>
        <taxon>Bacillati</taxon>
        <taxon>Actinomycetota</taxon>
        <taxon>Actinomycetes</taxon>
        <taxon>Propionibacteriales</taxon>
        <taxon>Actinopolymorphaceae</taxon>
        <taxon>Actinopolymorpha</taxon>
    </lineage>
</organism>
<feature type="region of interest" description="Disordered" evidence="1">
    <location>
        <begin position="1"/>
        <end position="32"/>
    </location>
</feature>
<comment type="caution">
    <text evidence="2">The sequence shown here is derived from an EMBL/GenBank/DDBJ whole genome shotgun (WGS) entry which is preliminary data.</text>
</comment>
<feature type="compositionally biased region" description="Basic and acidic residues" evidence="1">
    <location>
        <begin position="1"/>
        <end position="11"/>
    </location>
</feature>
<reference evidence="2" key="1">
    <citation type="submission" date="2020-10" db="EMBL/GenBank/DDBJ databases">
        <title>Sequencing the genomes of 1000 actinobacteria strains.</title>
        <authorList>
            <person name="Klenk H.-P."/>
        </authorList>
    </citation>
    <scope>NUCLEOTIDE SEQUENCE</scope>
    <source>
        <strain evidence="2">DSM 45354</strain>
    </source>
</reference>